<dbReference type="PATRIC" id="fig|36849.3.peg.4463"/>
<dbReference type="GO" id="GO:0004462">
    <property type="term" value="F:lactoylglutathione lyase activity"/>
    <property type="evidence" value="ECO:0007669"/>
    <property type="project" value="UniProtKB-EC"/>
</dbReference>
<dbReference type="Pfam" id="PF00903">
    <property type="entry name" value="Glyoxalase"/>
    <property type="match status" value="1"/>
</dbReference>
<dbReference type="CDD" id="cd06587">
    <property type="entry name" value="VOC"/>
    <property type="match status" value="1"/>
</dbReference>
<dbReference type="AlphaFoldDB" id="A0A0N8NSM4"/>
<organism evidence="2 3">
    <name type="scientific">Oxobacter pfennigii</name>
    <dbReference type="NCBI Taxonomy" id="36849"/>
    <lineage>
        <taxon>Bacteria</taxon>
        <taxon>Bacillati</taxon>
        <taxon>Bacillota</taxon>
        <taxon>Clostridia</taxon>
        <taxon>Eubacteriales</taxon>
        <taxon>Clostridiaceae</taxon>
        <taxon>Oxobacter</taxon>
    </lineage>
</organism>
<dbReference type="EC" id="4.4.1.5" evidence="2"/>
<keyword evidence="2" id="KW-0456">Lyase</keyword>
<feature type="domain" description="VOC" evidence="1">
    <location>
        <begin position="2"/>
        <end position="119"/>
    </location>
</feature>
<gene>
    <name evidence="2" type="primary">gloA_2</name>
    <name evidence="2" type="ORF">OXPF_42250</name>
</gene>
<evidence type="ECO:0000259" key="1">
    <source>
        <dbReference type="PROSITE" id="PS51819"/>
    </source>
</evidence>
<dbReference type="Gene3D" id="3.10.180.10">
    <property type="entry name" value="2,3-Dihydroxybiphenyl 1,2-Dioxygenase, domain 1"/>
    <property type="match status" value="1"/>
</dbReference>
<dbReference type="STRING" id="36849.OXPF_42250"/>
<accession>A0A0N8NSM4</accession>
<evidence type="ECO:0000313" key="2">
    <source>
        <dbReference type="EMBL" id="KPU42440.1"/>
    </source>
</evidence>
<sequence>MKFCWCTFSVKNLEESIKFYQEIVGLSLDRRFKAGPNTEIAFLGDGETKVELVCSEEKKEVNVGADISLGFEVKSVDEMMAFVKDKGIDILSGPISPNPHVKFFFVKDPNGLRIQFVENM</sequence>
<dbReference type="PANTHER" id="PTHR36113">
    <property type="entry name" value="LYASE, PUTATIVE-RELATED-RELATED"/>
    <property type="match status" value="1"/>
</dbReference>
<protein>
    <submittedName>
        <fullName evidence="2">Lactoylglutathione lyase</fullName>
        <ecNumber evidence="2">4.4.1.5</ecNumber>
    </submittedName>
</protein>
<name>A0A0N8NSM4_9CLOT</name>
<dbReference type="InterPro" id="IPR051332">
    <property type="entry name" value="Fosfomycin_Res_Enzymes"/>
</dbReference>
<dbReference type="InterPro" id="IPR004360">
    <property type="entry name" value="Glyas_Fos-R_dOase_dom"/>
</dbReference>
<dbReference type="OrthoDB" id="192739at2"/>
<proteinExistence type="predicted"/>
<dbReference type="SUPFAM" id="SSF54593">
    <property type="entry name" value="Glyoxalase/Bleomycin resistance protein/Dihydroxybiphenyl dioxygenase"/>
    <property type="match status" value="1"/>
</dbReference>
<dbReference type="Proteomes" id="UP000050326">
    <property type="component" value="Unassembled WGS sequence"/>
</dbReference>
<dbReference type="InterPro" id="IPR029068">
    <property type="entry name" value="Glyas_Bleomycin-R_OHBP_Dase"/>
</dbReference>
<dbReference type="PROSITE" id="PS51819">
    <property type="entry name" value="VOC"/>
    <property type="match status" value="1"/>
</dbReference>
<dbReference type="RefSeq" id="WP_054877148.1">
    <property type="nucleotide sequence ID" value="NZ_LKET01000068.1"/>
</dbReference>
<reference evidence="2 3" key="1">
    <citation type="submission" date="2015-09" db="EMBL/GenBank/DDBJ databases">
        <title>Genome sequence of Oxobacter pfennigii DSM 3222.</title>
        <authorList>
            <person name="Poehlein A."/>
            <person name="Bengelsdorf F.R."/>
            <person name="Schiel-Bengelsdorf B."/>
            <person name="Duerre P."/>
            <person name="Daniel R."/>
        </authorList>
    </citation>
    <scope>NUCLEOTIDE SEQUENCE [LARGE SCALE GENOMIC DNA]</scope>
    <source>
        <strain evidence="2 3">DSM 3222</strain>
    </source>
</reference>
<dbReference type="InterPro" id="IPR037523">
    <property type="entry name" value="VOC_core"/>
</dbReference>
<dbReference type="PANTHER" id="PTHR36113:SF3">
    <property type="entry name" value="SLL5075 PROTEIN"/>
    <property type="match status" value="1"/>
</dbReference>
<evidence type="ECO:0000313" key="3">
    <source>
        <dbReference type="Proteomes" id="UP000050326"/>
    </source>
</evidence>
<comment type="caution">
    <text evidence="2">The sequence shown here is derived from an EMBL/GenBank/DDBJ whole genome shotgun (WGS) entry which is preliminary data.</text>
</comment>
<keyword evidence="3" id="KW-1185">Reference proteome</keyword>
<dbReference type="EMBL" id="LKET01000068">
    <property type="protein sequence ID" value="KPU42440.1"/>
    <property type="molecule type" value="Genomic_DNA"/>
</dbReference>